<feature type="domain" description="DUF4340" evidence="1">
    <location>
        <begin position="165"/>
        <end position="263"/>
    </location>
</feature>
<dbReference type="AlphaFoldDB" id="A0AAE3SH80"/>
<evidence type="ECO:0000313" key="3">
    <source>
        <dbReference type="Proteomes" id="UP001209229"/>
    </source>
</evidence>
<name>A0AAE3SH80_9BACT</name>
<gene>
    <name evidence="2" type="ORF">OM075_22580</name>
</gene>
<dbReference type="Proteomes" id="UP001209229">
    <property type="component" value="Unassembled WGS sequence"/>
</dbReference>
<organism evidence="2 3">
    <name type="scientific">Plebeiibacterium sediminum</name>
    <dbReference type="NCBI Taxonomy" id="2992112"/>
    <lineage>
        <taxon>Bacteria</taxon>
        <taxon>Pseudomonadati</taxon>
        <taxon>Bacteroidota</taxon>
        <taxon>Bacteroidia</taxon>
        <taxon>Marinilabiliales</taxon>
        <taxon>Marinilabiliaceae</taxon>
        <taxon>Plebeiibacterium</taxon>
    </lineage>
</organism>
<proteinExistence type="predicted"/>
<dbReference type="RefSeq" id="WP_301192824.1">
    <property type="nucleotide sequence ID" value="NZ_JAPDPJ010000093.1"/>
</dbReference>
<accession>A0AAE3SH80</accession>
<dbReference type="InterPro" id="IPR025641">
    <property type="entry name" value="DUF4340"/>
</dbReference>
<dbReference type="EMBL" id="JAPDPJ010000093">
    <property type="protein sequence ID" value="MCW3789268.1"/>
    <property type="molecule type" value="Genomic_DNA"/>
</dbReference>
<evidence type="ECO:0000313" key="2">
    <source>
        <dbReference type="EMBL" id="MCW3789268.1"/>
    </source>
</evidence>
<dbReference type="Pfam" id="PF14238">
    <property type="entry name" value="DUF4340"/>
    <property type="match status" value="1"/>
</dbReference>
<protein>
    <submittedName>
        <fullName evidence="2">DUF4340 domain-containing protein</fullName>
    </submittedName>
</protein>
<comment type="caution">
    <text evidence="2">The sequence shown here is derived from an EMBL/GenBank/DDBJ whole genome shotgun (WGS) entry which is preliminary data.</text>
</comment>
<keyword evidence="3" id="KW-1185">Reference proteome</keyword>
<sequence>MFRKFSLKTLSIVFIALLALVIIARIVDHSNGTNTLKSMLFDVNTDNVTSVVIYPKMLKGDKIELKKAGDNWTVLRNGNTYNGEGTMINRLIDQVNKLKPLRLAARKTDQWEKYELTDSLSSVVKLMNGSKELASLYIGKFSYRQAKQNPAMMQQNQYYQQPRGTMTTYVRTGDDDEVYAVEGFLGSMINRDANAFRNKQLVKVNKTNLNKISFNYPADSSFTMVLNEDKWMSDGIALDSASVAQYLNKIQNLKASAFADVDKGNYTHTIQIQDNQMNIAEVKAYLDGDEAVMVSNQNEGTIFKEKKDMNFSKLFVSKSAFIK</sequence>
<reference evidence="2" key="1">
    <citation type="submission" date="2022-10" db="EMBL/GenBank/DDBJ databases">
        <authorList>
            <person name="Yu W.X."/>
        </authorList>
    </citation>
    <scope>NUCLEOTIDE SEQUENCE</scope>
    <source>
        <strain evidence="2">AAT</strain>
    </source>
</reference>
<evidence type="ECO:0000259" key="1">
    <source>
        <dbReference type="Pfam" id="PF14238"/>
    </source>
</evidence>